<organism evidence="1 2">
    <name type="scientific">Halomicronema hongdechloris C2206</name>
    <dbReference type="NCBI Taxonomy" id="1641165"/>
    <lineage>
        <taxon>Bacteria</taxon>
        <taxon>Bacillati</taxon>
        <taxon>Cyanobacteriota</taxon>
        <taxon>Cyanophyceae</taxon>
        <taxon>Nodosilineales</taxon>
        <taxon>Nodosilineaceae</taxon>
        <taxon>Halomicronema</taxon>
    </lineage>
</organism>
<sequence>MSFHNISESLLMSTDRVAFSSLRQLTDDYYRTQYETMPLYEIYSVYASNTAIELLPENSDRFTFGRFICSRDDYQSALKFATNLAEYKRIPLKNYAIDNS</sequence>
<dbReference type="Proteomes" id="UP000191901">
    <property type="component" value="Chromosome"/>
</dbReference>
<gene>
    <name evidence="1" type="ORF">XM38_050980</name>
</gene>
<dbReference type="AlphaFoldDB" id="A0A1Z3HV07"/>
<dbReference type="STRING" id="1641165.XM38_00710"/>
<evidence type="ECO:0000313" key="2">
    <source>
        <dbReference type="Proteomes" id="UP000191901"/>
    </source>
</evidence>
<reference evidence="1 2" key="1">
    <citation type="journal article" date="2016" name="Biochim. Biophys. Acta">
        <title>Characterization of red-shifted phycobilisomes isolated from the chlorophyll f-containing cyanobacterium Halomicronema hongdechloris.</title>
        <authorList>
            <person name="Li Y."/>
            <person name="Lin Y."/>
            <person name="Garvey C.J."/>
            <person name="Birch D."/>
            <person name="Corkery R.W."/>
            <person name="Loughlin P.C."/>
            <person name="Scheer H."/>
            <person name="Willows R.D."/>
            <person name="Chen M."/>
        </authorList>
    </citation>
    <scope>NUCLEOTIDE SEQUENCE [LARGE SCALE GENOMIC DNA]</scope>
    <source>
        <strain evidence="1 2">C2206</strain>
    </source>
</reference>
<keyword evidence="2" id="KW-1185">Reference proteome</keyword>
<protein>
    <submittedName>
        <fullName evidence="1">Uncharacterized protein</fullName>
    </submittedName>
</protein>
<proteinExistence type="predicted"/>
<evidence type="ECO:0000313" key="1">
    <source>
        <dbReference type="EMBL" id="ASC74123.1"/>
    </source>
</evidence>
<dbReference type="KEGG" id="hhg:XM38_050980"/>
<name>A0A1Z3HV07_9CYAN</name>
<accession>A0A1Z3HV07</accession>
<dbReference type="EMBL" id="CP021983">
    <property type="protein sequence ID" value="ASC74123.1"/>
    <property type="molecule type" value="Genomic_DNA"/>
</dbReference>